<feature type="domain" description="DUF4131" evidence="8">
    <location>
        <begin position="30"/>
        <end position="190"/>
    </location>
</feature>
<keyword evidence="3 6" id="KW-0812">Transmembrane</keyword>
<evidence type="ECO:0000256" key="4">
    <source>
        <dbReference type="ARBA" id="ARBA00022989"/>
    </source>
</evidence>
<dbReference type="Pfam" id="PF03772">
    <property type="entry name" value="Competence"/>
    <property type="match status" value="1"/>
</dbReference>
<feature type="transmembrane region" description="Helical" evidence="6">
    <location>
        <begin position="359"/>
        <end position="379"/>
    </location>
</feature>
<dbReference type="EMBL" id="JBHMEW010000008">
    <property type="protein sequence ID" value="MFB9210586.1"/>
    <property type="molecule type" value="Genomic_DNA"/>
</dbReference>
<keyword evidence="10" id="KW-1185">Reference proteome</keyword>
<feature type="transmembrane region" description="Helical" evidence="6">
    <location>
        <begin position="31"/>
        <end position="50"/>
    </location>
</feature>
<feature type="transmembrane region" description="Helical" evidence="6">
    <location>
        <begin position="288"/>
        <end position="312"/>
    </location>
</feature>
<evidence type="ECO:0000313" key="9">
    <source>
        <dbReference type="EMBL" id="MFB9210586.1"/>
    </source>
</evidence>
<feature type="transmembrane region" description="Helical" evidence="6">
    <location>
        <begin position="62"/>
        <end position="81"/>
    </location>
</feature>
<keyword evidence="4 6" id="KW-1133">Transmembrane helix</keyword>
<evidence type="ECO:0000259" key="8">
    <source>
        <dbReference type="Pfam" id="PF13567"/>
    </source>
</evidence>
<feature type="transmembrane region" description="Helical" evidence="6">
    <location>
        <begin position="422"/>
        <end position="444"/>
    </location>
</feature>
<dbReference type="InterPro" id="IPR052159">
    <property type="entry name" value="Competence_DNA_uptake"/>
</dbReference>
<feature type="transmembrane region" description="Helical" evidence="6">
    <location>
        <begin position="7"/>
        <end position="25"/>
    </location>
</feature>
<dbReference type="Proteomes" id="UP001589654">
    <property type="component" value="Unassembled WGS sequence"/>
</dbReference>
<evidence type="ECO:0000313" key="10">
    <source>
        <dbReference type="Proteomes" id="UP001589654"/>
    </source>
</evidence>
<evidence type="ECO:0000256" key="3">
    <source>
        <dbReference type="ARBA" id="ARBA00022692"/>
    </source>
</evidence>
<evidence type="ECO:0000256" key="6">
    <source>
        <dbReference type="SAM" id="Phobius"/>
    </source>
</evidence>
<feature type="transmembrane region" description="Helical" evidence="6">
    <location>
        <begin position="479"/>
        <end position="501"/>
    </location>
</feature>
<comment type="subcellular location">
    <subcellularLocation>
        <location evidence="1">Cell membrane</location>
        <topology evidence="1">Multi-pass membrane protein</topology>
    </subcellularLocation>
</comment>
<organism evidence="9 10">
    <name type="scientific">Echinicola jeungdonensis</name>
    <dbReference type="NCBI Taxonomy" id="709343"/>
    <lineage>
        <taxon>Bacteria</taxon>
        <taxon>Pseudomonadati</taxon>
        <taxon>Bacteroidota</taxon>
        <taxon>Cytophagia</taxon>
        <taxon>Cytophagales</taxon>
        <taxon>Cyclobacteriaceae</taxon>
        <taxon>Echinicola</taxon>
    </lineage>
</organism>
<evidence type="ECO:0000259" key="7">
    <source>
        <dbReference type="Pfam" id="PF03772"/>
    </source>
</evidence>
<dbReference type="NCBIfam" id="TIGR00360">
    <property type="entry name" value="ComEC_N-term"/>
    <property type="match status" value="1"/>
</dbReference>
<dbReference type="PANTHER" id="PTHR30619:SF1">
    <property type="entry name" value="RECOMBINATION PROTEIN 2"/>
    <property type="match status" value="1"/>
</dbReference>
<comment type="caution">
    <text evidence="9">The sequence shown here is derived from an EMBL/GenBank/DDBJ whole genome shotgun (WGS) entry which is preliminary data.</text>
</comment>
<proteinExistence type="predicted"/>
<feature type="transmembrane region" description="Helical" evidence="6">
    <location>
        <begin position="507"/>
        <end position="525"/>
    </location>
</feature>
<dbReference type="InterPro" id="IPR004477">
    <property type="entry name" value="ComEC_N"/>
</dbReference>
<keyword evidence="5 6" id="KW-0472">Membrane</keyword>
<dbReference type="PANTHER" id="PTHR30619">
    <property type="entry name" value="DNA INTERNALIZATION/COMPETENCE PROTEIN COMEC/REC2"/>
    <property type="match status" value="1"/>
</dbReference>
<feature type="transmembrane region" description="Helical" evidence="6">
    <location>
        <begin position="249"/>
        <end position="276"/>
    </location>
</feature>
<dbReference type="Pfam" id="PF13567">
    <property type="entry name" value="DUF4131"/>
    <property type="match status" value="1"/>
</dbReference>
<accession>A0ABV5J1A7</accession>
<evidence type="ECO:0000256" key="2">
    <source>
        <dbReference type="ARBA" id="ARBA00022475"/>
    </source>
</evidence>
<feature type="transmembrane region" description="Helical" evidence="6">
    <location>
        <begin position="385"/>
        <end position="410"/>
    </location>
</feature>
<evidence type="ECO:0000256" key="5">
    <source>
        <dbReference type="ARBA" id="ARBA00023136"/>
    </source>
</evidence>
<gene>
    <name evidence="9" type="ORF">ACFFUR_02110</name>
</gene>
<evidence type="ECO:0000256" key="1">
    <source>
        <dbReference type="ARBA" id="ARBA00004651"/>
    </source>
</evidence>
<feature type="transmembrane region" description="Helical" evidence="6">
    <location>
        <begin position="332"/>
        <end position="352"/>
    </location>
</feature>
<name>A0ABV5J1A7_9BACT</name>
<reference evidence="9 10" key="1">
    <citation type="submission" date="2024-09" db="EMBL/GenBank/DDBJ databases">
        <authorList>
            <person name="Sun Q."/>
            <person name="Mori K."/>
        </authorList>
    </citation>
    <scope>NUCLEOTIDE SEQUENCE [LARGE SCALE GENOMIC DNA]</scope>
    <source>
        <strain evidence="9 10">CECT 7682</strain>
    </source>
</reference>
<sequence>MKFSEFPFLRYVLFFALGILVYPLANGILFHFWLVLVIVVFLGYGAFLMINQVKGGYDFKLVLPLFAYLLLILLGILFSWAKDARNDPQNLVHQGNIKGYMAVVQELDEEKPRSIGNKVKLLKANIDGEFRRVNGEVLIYHQLPEGLQPGEVIWIHGNPQKIPPPKNPGEFDYRQFMARKQIYHSHFVGKRVIHLGRVHHQPITQWTLKIRELLIQKLDTYVTSPYANQVAKALLLGQKSYLDNAVSEAYITAGAMHILAVSGLHVGMIYGFFFLLLKPHRLEVKKRVIYLSLVIIFIWCYALLTGMSPSVMRSATMFTLMGLAQMKSRSPSIFNALALSAFILMVFNPFIIYEVGFQLSYAALLGILLLQPLIVSIWLPKNKLVYYLWEITSVSIAAQLATFPISIHYFHVFPTYFIFSNWVAIPGAFLIMSLGLVFMVVSWWDFMAQWFGVALEKLIQVFNYLIFSFQDWPLSQVDGLFISGLMMVLVWGMITSVYMLANTRKKVWASFLVIIGLFIVGIRWFSWWTTHGQKELIVFSLSEGKAVAYMDQGRLYTYLSGVDKDDYDYRIAPHLESYEGGEKLILQGISIRNGEKIILPEMGELYLGGKGFSFPSEEKLQMARFIGGKWKPLAQVDTVPFNQSAIKIVFN</sequence>
<keyword evidence="2" id="KW-1003">Cell membrane</keyword>
<dbReference type="InterPro" id="IPR025405">
    <property type="entry name" value="DUF4131"/>
</dbReference>
<protein>
    <submittedName>
        <fullName evidence="9">ComEC/Rec2 family competence protein</fullName>
    </submittedName>
</protein>
<feature type="domain" description="ComEC/Rec2-related protein" evidence="7">
    <location>
        <begin position="234"/>
        <end position="500"/>
    </location>
</feature>
<dbReference type="RefSeq" id="WP_290246836.1">
    <property type="nucleotide sequence ID" value="NZ_JAUFQT010000001.1"/>
</dbReference>